<dbReference type="InterPro" id="IPR050744">
    <property type="entry name" value="AI-2_Isomerase_LsrG"/>
</dbReference>
<evidence type="ECO:0000313" key="3">
    <source>
        <dbReference type="Proteomes" id="UP000243719"/>
    </source>
</evidence>
<evidence type="ECO:0000313" key="2">
    <source>
        <dbReference type="EMBL" id="SDV48431.1"/>
    </source>
</evidence>
<organism evidence="2 3">
    <name type="scientific">Chitinasiproducens palmae</name>
    <dbReference type="NCBI Taxonomy" id="1770053"/>
    <lineage>
        <taxon>Bacteria</taxon>
        <taxon>Pseudomonadati</taxon>
        <taxon>Pseudomonadota</taxon>
        <taxon>Betaproteobacteria</taxon>
        <taxon>Burkholderiales</taxon>
        <taxon>Burkholderiaceae</taxon>
        <taxon>Chitinasiproducens</taxon>
    </lineage>
</organism>
<gene>
    <name evidence="2" type="ORF">SAMN05216551_10586</name>
</gene>
<dbReference type="Pfam" id="PF03992">
    <property type="entry name" value="ABM"/>
    <property type="match status" value="1"/>
</dbReference>
<sequence length="96" mass="10533">MSEAVAIIVVFTVAPEHDAAFREALDAVVAGSVAEAGCERYEAHRDPTQSGRYLLVERWRDAAAVAQHNQTAHYKTFVGRLPSLAQADVTRWQPLA</sequence>
<dbReference type="PROSITE" id="PS51725">
    <property type="entry name" value="ABM"/>
    <property type="match status" value="1"/>
</dbReference>
<dbReference type="PANTHER" id="PTHR33336">
    <property type="entry name" value="QUINOL MONOOXYGENASE YGIN-RELATED"/>
    <property type="match status" value="1"/>
</dbReference>
<keyword evidence="3" id="KW-1185">Reference proteome</keyword>
<dbReference type="AlphaFoldDB" id="A0A1H2PQY3"/>
<dbReference type="InterPro" id="IPR011008">
    <property type="entry name" value="Dimeric_a/b-barrel"/>
</dbReference>
<dbReference type="InterPro" id="IPR007138">
    <property type="entry name" value="ABM_dom"/>
</dbReference>
<keyword evidence="2" id="KW-0560">Oxidoreductase</keyword>
<dbReference type="OrthoDB" id="9812192at2"/>
<feature type="domain" description="ABM" evidence="1">
    <location>
        <begin position="5"/>
        <end position="93"/>
    </location>
</feature>
<dbReference type="RefSeq" id="WP_091907579.1">
    <property type="nucleotide sequence ID" value="NZ_FNLO01000005.1"/>
</dbReference>
<accession>A0A1H2PQY3</accession>
<keyword evidence="2" id="KW-0503">Monooxygenase</keyword>
<dbReference type="PANTHER" id="PTHR33336:SF15">
    <property type="entry name" value="ABM DOMAIN-CONTAINING PROTEIN"/>
    <property type="match status" value="1"/>
</dbReference>
<dbReference type="Proteomes" id="UP000243719">
    <property type="component" value="Unassembled WGS sequence"/>
</dbReference>
<evidence type="ECO:0000259" key="1">
    <source>
        <dbReference type="PROSITE" id="PS51725"/>
    </source>
</evidence>
<dbReference type="EMBL" id="FNLO01000005">
    <property type="protein sequence ID" value="SDV48431.1"/>
    <property type="molecule type" value="Genomic_DNA"/>
</dbReference>
<dbReference type="SUPFAM" id="SSF54909">
    <property type="entry name" value="Dimeric alpha+beta barrel"/>
    <property type="match status" value="1"/>
</dbReference>
<dbReference type="GO" id="GO:0004497">
    <property type="term" value="F:monooxygenase activity"/>
    <property type="evidence" value="ECO:0007669"/>
    <property type="project" value="UniProtKB-KW"/>
</dbReference>
<name>A0A1H2PQY3_9BURK</name>
<protein>
    <submittedName>
        <fullName evidence="2">Quinol monooxygenase YgiN</fullName>
    </submittedName>
</protein>
<dbReference type="STRING" id="1770053.SAMN05216551_10586"/>
<proteinExistence type="predicted"/>
<reference evidence="3" key="1">
    <citation type="submission" date="2016-09" db="EMBL/GenBank/DDBJ databases">
        <authorList>
            <person name="Varghese N."/>
            <person name="Submissions S."/>
        </authorList>
    </citation>
    <scope>NUCLEOTIDE SEQUENCE [LARGE SCALE GENOMIC DNA]</scope>
    <source>
        <strain evidence="3">JS23</strain>
    </source>
</reference>
<dbReference type="Gene3D" id="3.30.70.100">
    <property type="match status" value="1"/>
</dbReference>